<gene>
    <name evidence="1" type="ORF">MES5069_620074</name>
</gene>
<keyword evidence="2" id="KW-1185">Reference proteome</keyword>
<dbReference type="EMBL" id="CAKXZT010000160">
    <property type="protein sequence ID" value="CAH2407780.1"/>
    <property type="molecule type" value="Genomic_DNA"/>
</dbReference>
<name>A0ABM9EG20_9HYPH</name>
<evidence type="ECO:0000313" key="1">
    <source>
        <dbReference type="EMBL" id="CAH2407780.1"/>
    </source>
</evidence>
<protein>
    <submittedName>
        <fullName evidence="1">Uncharacterized protein</fullName>
    </submittedName>
</protein>
<reference evidence="1 2" key="1">
    <citation type="submission" date="2022-03" db="EMBL/GenBank/DDBJ databases">
        <authorList>
            <person name="Brunel B."/>
        </authorList>
    </citation>
    <scope>NUCLEOTIDE SEQUENCE [LARGE SCALE GENOMIC DNA]</scope>
    <source>
        <strain evidence="1">STM5069sample</strain>
    </source>
</reference>
<accession>A0ABM9EG20</accession>
<comment type="caution">
    <text evidence="1">The sequence shown here is derived from an EMBL/GenBank/DDBJ whole genome shotgun (WGS) entry which is preliminary data.</text>
</comment>
<sequence length="62" mass="6772">MGRLQAAVLAAGEQLYATQGRNDVTEHAGLARPMSMRVVADLHILESGRISRSPVDGKRERQ</sequence>
<dbReference type="Proteomes" id="UP001153050">
    <property type="component" value="Unassembled WGS sequence"/>
</dbReference>
<organism evidence="1 2">
    <name type="scientific">Mesorhizobium escarrei</name>
    <dbReference type="NCBI Taxonomy" id="666018"/>
    <lineage>
        <taxon>Bacteria</taxon>
        <taxon>Pseudomonadati</taxon>
        <taxon>Pseudomonadota</taxon>
        <taxon>Alphaproteobacteria</taxon>
        <taxon>Hyphomicrobiales</taxon>
        <taxon>Phyllobacteriaceae</taxon>
        <taxon>Mesorhizobium</taxon>
    </lineage>
</organism>
<proteinExistence type="predicted"/>
<evidence type="ECO:0000313" key="2">
    <source>
        <dbReference type="Proteomes" id="UP001153050"/>
    </source>
</evidence>